<evidence type="ECO:0000313" key="3">
    <source>
        <dbReference type="EMBL" id="QHW32047.1"/>
    </source>
</evidence>
<dbReference type="AlphaFoldDB" id="A0A6C0P0R0"/>
<dbReference type="EMBL" id="CP048286">
    <property type="protein sequence ID" value="QHW32047.1"/>
    <property type="molecule type" value="Genomic_DNA"/>
</dbReference>
<dbReference type="InterPro" id="IPR051161">
    <property type="entry name" value="Mannose-6P_isomerase_type2"/>
</dbReference>
<dbReference type="Gene3D" id="2.60.120.10">
    <property type="entry name" value="Jelly Rolls"/>
    <property type="match status" value="1"/>
</dbReference>
<gene>
    <name evidence="3" type="ORF">GZH47_15345</name>
</gene>
<dbReference type="RefSeq" id="WP_162640851.1">
    <property type="nucleotide sequence ID" value="NZ_CP048286.1"/>
</dbReference>
<dbReference type="SUPFAM" id="SSF51182">
    <property type="entry name" value="RmlC-like cupins"/>
    <property type="match status" value="1"/>
</dbReference>
<dbReference type="PANTHER" id="PTHR46390:SF1">
    <property type="entry name" value="MANNOSE-1-PHOSPHATE GUANYLYLTRANSFERASE"/>
    <property type="match status" value="1"/>
</dbReference>
<sequence>MRIVLLSGGSGKRLWPLSNEIRSKIYLKLLPSEDGGKESMIQRVCRQLEEAGLLPYSSIVAHHSQAEITQNHVGSRILFHAEPHRRGTFAAVALAASYLHARQLAAADETICVLPVDLFVESEFFRLLHAFPDVLAQSGADLGLLGTTPKHPSSQFGYIVPQPTDKGDHTSQAYAAVDQFIEKPNEEAARRLIDKQALWNCGVFAFPLSFMLSSLQSKGLPVDYEDLLDRYEQLPEVSFDVEIVEKTQRRAVIAYDQAWRDLGDWNALPDYLGSPVIGQGEISSDSVHTHVVNELACPIHVIGLSNVIVAASADGILVASKDKSNQIKQRLTDGQQPRFGEKRWGTYHVLDDAKTDAESETLTQKVTLLPGKNTSYHLHRKRTETWIILSGTGEFLLDAAHMQIQAGDVLRIPAGSKHAVKAITPLTFIAVQIGENLLGEEDVLRIAMTWEEIIRASKMG</sequence>
<dbReference type="SUPFAM" id="SSF53448">
    <property type="entry name" value="Nucleotide-diphospho-sugar transferases"/>
    <property type="match status" value="1"/>
</dbReference>
<name>A0A6C0P0R0_9BACL</name>
<dbReference type="GO" id="GO:0004475">
    <property type="term" value="F:mannose-1-phosphate guanylyltransferase (GTP) activity"/>
    <property type="evidence" value="ECO:0007669"/>
    <property type="project" value="TreeGrafter"/>
</dbReference>
<dbReference type="CDD" id="cd02213">
    <property type="entry name" value="cupin_PMI_typeII_C"/>
    <property type="match status" value="1"/>
</dbReference>
<dbReference type="InterPro" id="IPR005835">
    <property type="entry name" value="NTP_transferase_dom"/>
</dbReference>
<feature type="domain" description="Nucleotidyl transferase" evidence="1">
    <location>
        <begin position="4"/>
        <end position="269"/>
    </location>
</feature>
<organism evidence="3 4">
    <name type="scientific">Paenibacillus rhizovicinus</name>
    <dbReference type="NCBI Taxonomy" id="2704463"/>
    <lineage>
        <taxon>Bacteria</taxon>
        <taxon>Bacillati</taxon>
        <taxon>Bacillota</taxon>
        <taxon>Bacilli</taxon>
        <taxon>Bacillales</taxon>
        <taxon>Paenibacillaceae</taxon>
        <taxon>Paenibacillus</taxon>
    </lineage>
</organism>
<dbReference type="Proteomes" id="UP000479114">
    <property type="component" value="Chromosome"/>
</dbReference>
<proteinExistence type="predicted"/>
<dbReference type="GO" id="GO:0009298">
    <property type="term" value="P:GDP-mannose biosynthetic process"/>
    <property type="evidence" value="ECO:0007669"/>
    <property type="project" value="TreeGrafter"/>
</dbReference>
<evidence type="ECO:0000313" key="4">
    <source>
        <dbReference type="Proteomes" id="UP000479114"/>
    </source>
</evidence>
<feature type="domain" description="Mannose-6-phosphate isomerase type II C-terminal" evidence="2">
    <location>
        <begin position="342"/>
        <end position="446"/>
    </location>
</feature>
<dbReference type="InterPro" id="IPR014710">
    <property type="entry name" value="RmlC-like_jellyroll"/>
</dbReference>
<dbReference type="GO" id="GO:0005976">
    <property type="term" value="P:polysaccharide metabolic process"/>
    <property type="evidence" value="ECO:0007669"/>
    <property type="project" value="InterPro"/>
</dbReference>
<evidence type="ECO:0000259" key="2">
    <source>
        <dbReference type="Pfam" id="PF01050"/>
    </source>
</evidence>
<evidence type="ECO:0000259" key="1">
    <source>
        <dbReference type="Pfam" id="PF00483"/>
    </source>
</evidence>
<accession>A0A6C0P0R0</accession>
<dbReference type="Pfam" id="PF00483">
    <property type="entry name" value="NTP_transferase"/>
    <property type="match status" value="1"/>
</dbReference>
<dbReference type="Gene3D" id="3.90.550.10">
    <property type="entry name" value="Spore Coat Polysaccharide Biosynthesis Protein SpsA, Chain A"/>
    <property type="match status" value="1"/>
</dbReference>
<reference evidence="3 4" key="1">
    <citation type="submission" date="2020-02" db="EMBL/GenBank/DDBJ databases">
        <title>Paenibacillus sp. nov., isolated from rhizosphere soil of tomato.</title>
        <authorList>
            <person name="Weon H.-Y."/>
            <person name="Lee S.A."/>
        </authorList>
    </citation>
    <scope>NUCLEOTIDE SEQUENCE [LARGE SCALE GENOMIC DNA]</scope>
    <source>
        <strain evidence="3 4">14171R-81</strain>
    </source>
</reference>
<dbReference type="InterPro" id="IPR001538">
    <property type="entry name" value="Man6P_isomerase-2_C"/>
</dbReference>
<keyword evidence="4" id="KW-1185">Reference proteome</keyword>
<dbReference type="KEGG" id="prz:GZH47_15345"/>
<dbReference type="PANTHER" id="PTHR46390">
    <property type="entry name" value="MANNOSE-1-PHOSPHATE GUANYLYLTRANSFERASE"/>
    <property type="match status" value="1"/>
</dbReference>
<dbReference type="InterPro" id="IPR029044">
    <property type="entry name" value="Nucleotide-diphossugar_trans"/>
</dbReference>
<protein>
    <submittedName>
        <fullName evidence="3">Cupin domain-containing protein</fullName>
    </submittedName>
</protein>
<dbReference type="Pfam" id="PF01050">
    <property type="entry name" value="MannoseP_isomer"/>
    <property type="match status" value="1"/>
</dbReference>
<dbReference type="InterPro" id="IPR011051">
    <property type="entry name" value="RmlC_Cupin_sf"/>
</dbReference>